<evidence type="ECO:0000256" key="1">
    <source>
        <dbReference type="SAM" id="MobiDB-lite"/>
    </source>
</evidence>
<evidence type="ECO:0000313" key="3">
    <source>
        <dbReference type="Proteomes" id="UP000014254"/>
    </source>
</evidence>
<reference evidence="3" key="1">
    <citation type="submission" date="2013-05" db="EMBL/GenBank/DDBJ databases">
        <title>The Genome sequence of Mucor circinelloides f. circinelloides 1006PhL.</title>
        <authorList>
            <consortium name="The Broad Institute Genomics Platform"/>
            <person name="Cuomo C."/>
            <person name="Earl A."/>
            <person name="Findley K."/>
            <person name="Lee S.C."/>
            <person name="Walker B."/>
            <person name="Young S."/>
            <person name="Zeng Q."/>
            <person name="Gargeya S."/>
            <person name="Fitzgerald M."/>
            <person name="Haas B."/>
            <person name="Abouelleil A."/>
            <person name="Allen A.W."/>
            <person name="Alvarado L."/>
            <person name="Arachchi H.M."/>
            <person name="Berlin A.M."/>
            <person name="Chapman S.B."/>
            <person name="Gainer-Dewar J."/>
            <person name="Goldberg J."/>
            <person name="Griggs A."/>
            <person name="Gujja S."/>
            <person name="Hansen M."/>
            <person name="Howarth C."/>
            <person name="Imamovic A."/>
            <person name="Ireland A."/>
            <person name="Larimer J."/>
            <person name="McCowan C."/>
            <person name="Murphy C."/>
            <person name="Pearson M."/>
            <person name="Poon T.W."/>
            <person name="Priest M."/>
            <person name="Roberts A."/>
            <person name="Saif S."/>
            <person name="Shea T."/>
            <person name="Sisk P."/>
            <person name="Sykes S."/>
            <person name="Wortman J."/>
            <person name="Nusbaum C."/>
            <person name="Birren B."/>
        </authorList>
    </citation>
    <scope>NUCLEOTIDE SEQUENCE [LARGE SCALE GENOMIC DNA]</scope>
    <source>
        <strain evidence="3">1006PhL</strain>
    </source>
</reference>
<dbReference type="InParanoid" id="S2JUR4"/>
<accession>S2JUR4</accession>
<organism evidence="2 3">
    <name type="scientific">Mucor circinelloides f. circinelloides (strain 1006PhL)</name>
    <name type="common">Mucormycosis agent</name>
    <name type="synonym">Calyptromyces circinelloides</name>
    <dbReference type="NCBI Taxonomy" id="1220926"/>
    <lineage>
        <taxon>Eukaryota</taxon>
        <taxon>Fungi</taxon>
        <taxon>Fungi incertae sedis</taxon>
        <taxon>Mucoromycota</taxon>
        <taxon>Mucoromycotina</taxon>
        <taxon>Mucoromycetes</taxon>
        <taxon>Mucorales</taxon>
        <taxon>Mucorineae</taxon>
        <taxon>Mucoraceae</taxon>
        <taxon>Mucor</taxon>
    </lineage>
</organism>
<feature type="region of interest" description="Disordered" evidence="1">
    <location>
        <begin position="220"/>
        <end position="242"/>
    </location>
</feature>
<dbReference type="AlphaFoldDB" id="S2JUR4"/>
<dbReference type="Proteomes" id="UP000014254">
    <property type="component" value="Unassembled WGS sequence"/>
</dbReference>
<dbReference type="EMBL" id="KE123902">
    <property type="protein sequence ID" value="EPB92182.1"/>
    <property type="molecule type" value="Genomic_DNA"/>
</dbReference>
<dbReference type="OrthoDB" id="10353946at2759"/>
<protein>
    <submittedName>
        <fullName evidence="2">Uncharacterized protein</fullName>
    </submittedName>
</protein>
<keyword evidence="3" id="KW-1185">Reference proteome</keyword>
<gene>
    <name evidence="2" type="ORF">HMPREF1544_01007</name>
</gene>
<evidence type="ECO:0000313" key="2">
    <source>
        <dbReference type="EMBL" id="EPB92182.1"/>
    </source>
</evidence>
<sequence>MIFCDDNIPYTESTKPVDYGNEFTISGKYAAFLNEETDSTNTKCLIIHIYEFAKKAFYPNSEQVMKGAHLKLDPTTVVSIDYMKSPWGRESSQCYLSLSLDGNYLAVSWLTNPQVVSASALSYCSVYDVRMSAKKKEPEFKFSPTAAIRIFQFQGACAFNPHNRLALFNKNMMNIYTIKTRRRKVELELLYSVDFRIQSGNVDLSTRDYNSKSYSLFTSESGEQDSVSSSTDQLSTMRIEDEEEQDTFDDIFYDSEGYDDFEEEEEDDDEKTLNGDARVVLSEIHHCEAKEKSGAFRQNQDFIRRNINLLKESNVVSVFGADNMMLLWCLADKKIVFAKKCLLDAGPSQLITAISKEKHLVAIASRSAHARGDPVVKLLDALSGTAVGCLSLPRKRAIEGVLQVLFLLDLYILVVTYNNNGFFFDLFDVAHNTHLDSYSMPFGANTNIFRSQFMPCDRMVPLREGGGLFFEVQNKDTLFNKNKPSKSAVDDGVNYVGGKVEVKRMKFFEKAFRLTNTRRKRWYLAKSDNIQGAHALYPTINMPTFWTGLKRT</sequence>
<proteinExistence type="predicted"/>
<dbReference type="VEuPathDB" id="FungiDB:HMPREF1544_01007"/>
<feature type="compositionally biased region" description="Low complexity" evidence="1">
    <location>
        <begin position="220"/>
        <end position="232"/>
    </location>
</feature>
<name>S2JUR4_MUCC1</name>